<keyword evidence="1" id="KW-1133">Transmembrane helix</keyword>
<dbReference type="EMBL" id="BAAAYK010000038">
    <property type="protein sequence ID" value="GAA3362870.1"/>
    <property type="molecule type" value="Genomic_DNA"/>
</dbReference>
<dbReference type="InterPro" id="IPR007795">
    <property type="entry name" value="T7SS_EccB"/>
</dbReference>
<dbReference type="Pfam" id="PF05108">
    <property type="entry name" value="T7SS_ESX1_EccB"/>
    <property type="match status" value="1"/>
</dbReference>
<sequence length="62" mass="6401">MVGRLVAAVTHGRPDALESPNRRVKNGTMFGVLVAALLMAVFGILGLFLPGGTPLGSRPGRS</sequence>
<proteinExistence type="predicted"/>
<name>A0ABP6RXQ8_9PSEU</name>
<accession>A0ABP6RXQ8</accession>
<evidence type="ECO:0000256" key="1">
    <source>
        <dbReference type="SAM" id="Phobius"/>
    </source>
</evidence>
<comment type="caution">
    <text evidence="2">The sequence shown here is derived from an EMBL/GenBank/DDBJ whole genome shotgun (WGS) entry which is preliminary data.</text>
</comment>
<dbReference type="Proteomes" id="UP001500483">
    <property type="component" value="Unassembled WGS sequence"/>
</dbReference>
<keyword evidence="3" id="KW-1185">Reference proteome</keyword>
<organism evidence="2 3">
    <name type="scientific">Saccharopolyspora gregorii</name>
    <dbReference type="NCBI Taxonomy" id="33914"/>
    <lineage>
        <taxon>Bacteria</taxon>
        <taxon>Bacillati</taxon>
        <taxon>Actinomycetota</taxon>
        <taxon>Actinomycetes</taxon>
        <taxon>Pseudonocardiales</taxon>
        <taxon>Pseudonocardiaceae</taxon>
        <taxon>Saccharopolyspora</taxon>
    </lineage>
</organism>
<reference evidence="3" key="1">
    <citation type="journal article" date="2019" name="Int. J. Syst. Evol. Microbiol.">
        <title>The Global Catalogue of Microorganisms (GCM) 10K type strain sequencing project: providing services to taxonomists for standard genome sequencing and annotation.</title>
        <authorList>
            <consortium name="The Broad Institute Genomics Platform"/>
            <consortium name="The Broad Institute Genome Sequencing Center for Infectious Disease"/>
            <person name="Wu L."/>
            <person name="Ma J."/>
        </authorList>
    </citation>
    <scope>NUCLEOTIDE SEQUENCE [LARGE SCALE GENOMIC DNA]</scope>
    <source>
        <strain evidence="3">JCM 9687</strain>
    </source>
</reference>
<keyword evidence="1" id="KW-0472">Membrane</keyword>
<protein>
    <submittedName>
        <fullName evidence="2">Uncharacterized protein</fullName>
    </submittedName>
</protein>
<evidence type="ECO:0000313" key="2">
    <source>
        <dbReference type="EMBL" id="GAA3362870.1"/>
    </source>
</evidence>
<keyword evidence="1" id="KW-0812">Transmembrane</keyword>
<evidence type="ECO:0000313" key="3">
    <source>
        <dbReference type="Proteomes" id="UP001500483"/>
    </source>
</evidence>
<gene>
    <name evidence="2" type="ORF">GCM10020366_52540</name>
</gene>
<feature type="transmembrane region" description="Helical" evidence="1">
    <location>
        <begin position="29"/>
        <end position="49"/>
    </location>
</feature>